<feature type="signal peptide" evidence="1">
    <location>
        <begin position="1"/>
        <end position="23"/>
    </location>
</feature>
<gene>
    <name evidence="3" type="primary">LOC117144556</name>
</gene>
<dbReference type="Proteomes" id="UP000515162">
    <property type="component" value="Chromosome 3R"/>
</dbReference>
<evidence type="ECO:0000313" key="2">
    <source>
        <dbReference type="Proteomes" id="UP000515162"/>
    </source>
</evidence>
<evidence type="ECO:0000256" key="1">
    <source>
        <dbReference type="SAM" id="SignalP"/>
    </source>
</evidence>
<sequence length="120" mass="13753">MIRVTTCLLVFVFFVLYIHQNHAATKVLYEFHIRETNQQRVEMGELKDASEESDAEPELIITGKRTSSYVFPAKDNNYVYVETANYVADNNGYHVKYNITLDTVELDRRLSGQALKTTAG</sequence>
<accession>A0A6P8KQR9</accession>
<evidence type="ECO:0000313" key="3">
    <source>
        <dbReference type="RefSeq" id="XP_033165691.1"/>
    </source>
</evidence>
<dbReference type="GeneID" id="117144556"/>
<dbReference type="RefSeq" id="XP_033165691.1">
    <property type="nucleotide sequence ID" value="XM_033309800.1"/>
</dbReference>
<dbReference type="AlphaFoldDB" id="A0A6P8KQR9"/>
<protein>
    <submittedName>
        <fullName evidence="3">Uncharacterized protein LOC117144556</fullName>
    </submittedName>
</protein>
<reference evidence="3" key="1">
    <citation type="submission" date="2025-08" db="UniProtKB">
        <authorList>
            <consortium name="RefSeq"/>
        </authorList>
    </citation>
    <scope>IDENTIFICATION</scope>
    <source>
        <strain evidence="3">Mau12</strain>
        <tissue evidence="3">Whole Body</tissue>
    </source>
</reference>
<organism evidence="2 3">
    <name type="scientific">Drosophila mauritiana</name>
    <name type="common">Fruit fly</name>
    <dbReference type="NCBI Taxonomy" id="7226"/>
    <lineage>
        <taxon>Eukaryota</taxon>
        <taxon>Metazoa</taxon>
        <taxon>Ecdysozoa</taxon>
        <taxon>Arthropoda</taxon>
        <taxon>Hexapoda</taxon>
        <taxon>Insecta</taxon>
        <taxon>Pterygota</taxon>
        <taxon>Neoptera</taxon>
        <taxon>Endopterygota</taxon>
        <taxon>Diptera</taxon>
        <taxon>Brachycera</taxon>
        <taxon>Muscomorpha</taxon>
        <taxon>Ephydroidea</taxon>
        <taxon>Drosophilidae</taxon>
        <taxon>Drosophila</taxon>
        <taxon>Sophophora</taxon>
    </lineage>
</organism>
<name>A0A6P8KQR9_DROMA</name>
<proteinExistence type="predicted"/>
<feature type="chain" id="PRO_5027842967" evidence="1">
    <location>
        <begin position="24"/>
        <end position="120"/>
    </location>
</feature>
<keyword evidence="1" id="KW-0732">Signal</keyword>
<keyword evidence="2" id="KW-1185">Reference proteome</keyword>